<evidence type="ECO:0000256" key="1">
    <source>
        <dbReference type="ARBA" id="ARBA00022801"/>
    </source>
</evidence>
<dbReference type="GO" id="GO:0016042">
    <property type="term" value="P:lipid catabolic process"/>
    <property type="evidence" value="ECO:0007669"/>
    <property type="project" value="UniProtKB-KW"/>
</dbReference>
<dbReference type="STRING" id="1890683.A0A427XTY8"/>
<gene>
    <name evidence="6" type="ORF">EHS25_005999</name>
</gene>
<keyword evidence="3 4" id="KW-0443">Lipid metabolism</keyword>
<dbReference type="PIRSF" id="PIRSF018169">
    <property type="entry name" value="PAF_acetylhydrolase"/>
    <property type="match status" value="1"/>
</dbReference>
<comment type="catalytic activity">
    <reaction evidence="4">
        <text>a 1-O-alkyl-2-acetyl-sn-glycero-3-phosphocholine + H2O = a 1-O-alkyl-sn-glycero-3-phosphocholine + acetate + H(+)</text>
        <dbReference type="Rhea" id="RHEA:17777"/>
        <dbReference type="ChEBI" id="CHEBI:15377"/>
        <dbReference type="ChEBI" id="CHEBI:15378"/>
        <dbReference type="ChEBI" id="CHEBI:30089"/>
        <dbReference type="ChEBI" id="CHEBI:30909"/>
        <dbReference type="ChEBI" id="CHEBI:36707"/>
        <dbReference type="EC" id="3.1.1.47"/>
    </reaction>
</comment>
<dbReference type="Proteomes" id="UP000279259">
    <property type="component" value="Unassembled WGS sequence"/>
</dbReference>
<evidence type="ECO:0000256" key="2">
    <source>
        <dbReference type="ARBA" id="ARBA00022963"/>
    </source>
</evidence>
<comment type="caution">
    <text evidence="6">The sequence shown here is derived from an EMBL/GenBank/DDBJ whole genome shotgun (WGS) entry which is preliminary data.</text>
</comment>
<keyword evidence="2 4" id="KW-0442">Lipid degradation</keyword>
<dbReference type="EMBL" id="RSCD01000027">
    <property type="protein sequence ID" value="RSH82289.1"/>
    <property type="molecule type" value="Genomic_DNA"/>
</dbReference>
<evidence type="ECO:0000256" key="4">
    <source>
        <dbReference type="PIRNR" id="PIRNR018169"/>
    </source>
</evidence>
<sequence length="462" mass="50986">MPLLSPIFSSSFPPPPNPTSLGYAHILSPPLAPHVLSSPTLSSTSKPLFNTQCVGYAVFYPAVEPSRRWWGGGSGRRWTRWLPDPTVEMERGYEKFLGRKGLGWILRVLSYLIGRMTVPAAPLAPLSPPPSGSKYPLVIFSHGLAGTRNTYSQYCSALASRGFVVLALEHRDGSAPAVVLHTAESLSGRLASVSGEGSLTDKTEEKPEKGSVLYYVKHTELGWKEEEDSSLTHFRTLQLKARVREVYEAYHSFRRLLAAEADVADVVMPGADGLKKKEWAESFRDHVDVEELYLTGHSFGGGTMMHLLQTPSPSEHLPALTVRRCIALDPWLEPLPLPSASTESSPSMPPMLVINSPGFTVWTDHFERLREMVQRMDGWLMTLTGSNHQSFSDFPLLVPPTGKSILFLSRFHELSYAFIKGRLAQCPLVVSQDADEGKVKVDAKGKMVGKVAEVVLHLRGKE</sequence>
<comment type="similarity">
    <text evidence="4">Belongs to the serine esterase family.</text>
</comment>
<dbReference type="InterPro" id="IPR029058">
    <property type="entry name" value="AB_hydrolase_fold"/>
</dbReference>
<dbReference type="GO" id="GO:0003847">
    <property type="term" value="F:1-alkyl-2-acetylglycerophosphocholine esterase activity"/>
    <property type="evidence" value="ECO:0007669"/>
    <property type="project" value="UniProtKB-UniRule"/>
</dbReference>
<dbReference type="Gene3D" id="3.40.50.1820">
    <property type="entry name" value="alpha/beta hydrolase"/>
    <property type="match status" value="1"/>
</dbReference>
<name>A0A427XTY8_9TREE</name>
<proteinExistence type="inferred from homology"/>
<dbReference type="SUPFAM" id="SSF53474">
    <property type="entry name" value="alpha/beta-Hydrolases"/>
    <property type="match status" value="1"/>
</dbReference>
<keyword evidence="1 4" id="KW-0378">Hydrolase</keyword>
<accession>A0A427XTY8</accession>
<feature type="active site" description="Nucleophile" evidence="5">
    <location>
        <position position="298"/>
    </location>
</feature>
<keyword evidence="7" id="KW-1185">Reference proteome</keyword>
<organism evidence="6 7">
    <name type="scientific">Saitozyma podzolica</name>
    <dbReference type="NCBI Taxonomy" id="1890683"/>
    <lineage>
        <taxon>Eukaryota</taxon>
        <taxon>Fungi</taxon>
        <taxon>Dikarya</taxon>
        <taxon>Basidiomycota</taxon>
        <taxon>Agaricomycotina</taxon>
        <taxon>Tremellomycetes</taxon>
        <taxon>Tremellales</taxon>
        <taxon>Trimorphomycetaceae</taxon>
        <taxon>Saitozyma</taxon>
    </lineage>
</organism>
<dbReference type="InterPro" id="IPR016715">
    <property type="entry name" value="PAF_acetylhydro_eukaryote"/>
</dbReference>
<evidence type="ECO:0000256" key="5">
    <source>
        <dbReference type="PIRSR" id="PIRSR018169-1"/>
    </source>
</evidence>
<dbReference type="PANTHER" id="PTHR10272:SF0">
    <property type="entry name" value="PLATELET-ACTIVATING FACTOR ACETYLHYDROLASE"/>
    <property type="match status" value="1"/>
</dbReference>
<feature type="active site" description="Charge relay system" evidence="5">
    <location>
        <position position="388"/>
    </location>
</feature>
<evidence type="ECO:0000313" key="7">
    <source>
        <dbReference type="Proteomes" id="UP000279259"/>
    </source>
</evidence>
<evidence type="ECO:0000313" key="6">
    <source>
        <dbReference type="EMBL" id="RSH82289.1"/>
    </source>
</evidence>
<dbReference type="EC" id="3.1.1.47" evidence="4"/>
<dbReference type="OrthoDB" id="2363873at2759"/>
<dbReference type="Pfam" id="PF03403">
    <property type="entry name" value="PAF-AH_p_II"/>
    <property type="match status" value="1"/>
</dbReference>
<feature type="active site" description="Charge relay system" evidence="5">
    <location>
        <position position="329"/>
    </location>
</feature>
<reference evidence="6 7" key="1">
    <citation type="submission" date="2018-11" db="EMBL/GenBank/DDBJ databases">
        <title>Genome sequence of Saitozyma podzolica DSM 27192.</title>
        <authorList>
            <person name="Aliyu H."/>
            <person name="Gorte O."/>
            <person name="Ochsenreither K."/>
        </authorList>
    </citation>
    <scope>NUCLEOTIDE SEQUENCE [LARGE SCALE GENOMIC DNA]</scope>
    <source>
        <strain evidence="6 7">DSM 27192</strain>
    </source>
</reference>
<dbReference type="PANTHER" id="PTHR10272">
    <property type="entry name" value="PLATELET-ACTIVATING FACTOR ACETYLHYDROLASE"/>
    <property type="match status" value="1"/>
</dbReference>
<protein>
    <recommendedName>
        <fullName evidence="4">Putative phospholipase</fullName>
        <ecNumber evidence="4">3.1.1.47</ecNumber>
    </recommendedName>
</protein>
<evidence type="ECO:0000256" key="3">
    <source>
        <dbReference type="ARBA" id="ARBA00023098"/>
    </source>
</evidence>
<dbReference type="AlphaFoldDB" id="A0A427XTY8"/>